<protein>
    <recommendedName>
        <fullName evidence="3">DUF29 domain-containing protein</fullName>
    </recommendedName>
</protein>
<dbReference type="InterPro" id="IPR002636">
    <property type="entry name" value="DUF29"/>
</dbReference>
<dbReference type="RefSeq" id="WP_040233118.1">
    <property type="nucleotide sequence ID" value="NZ_CP077406.1"/>
</dbReference>
<name>A0A1V8NRL5_CITBR</name>
<dbReference type="Gene3D" id="1.20.1220.20">
    <property type="entry name" value="Uncharcterised protein PF01724"/>
    <property type="match status" value="1"/>
</dbReference>
<reference evidence="1 2" key="1">
    <citation type="submission" date="2017-03" db="EMBL/GenBank/DDBJ databases">
        <authorList>
            <person name="Afonso C.L."/>
            <person name="Miller P.J."/>
            <person name="Scott M.A."/>
            <person name="Spackman E."/>
            <person name="Goraichik I."/>
            <person name="Dimitrov K.M."/>
            <person name="Suarez D.L."/>
            <person name="Swayne D.E."/>
        </authorList>
    </citation>
    <scope>NUCLEOTIDE SEQUENCE [LARGE SCALE GENOMIC DNA]</scope>
    <source>
        <strain evidence="1 2">ATCC 51113</strain>
    </source>
</reference>
<dbReference type="EMBL" id="NAEW01000035">
    <property type="protein sequence ID" value="OQM39060.1"/>
    <property type="molecule type" value="Genomic_DNA"/>
</dbReference>
<dbReference type="Proteomes" id="UP000192573">
    <property type="component" value="Unassembled WGS sequence"/>
</dbReference>
<gene>
    <name evidence="1" type="ORF">BZK42_26765</name>
</gene>
<dbReference type="PANTHER" id="PTHR34235:SF4">
    <property type="entry name" value="SLR0291 PROTEIN"/>
    <property type="match status" value="1"/>
</dbReference>
<evidence type="ECO:0000313" key="2">
    <source>
        <dbReference type="Proteomes" id="UP000192573"/>
    </source>
</evidence>
<accession>A0A1V8NRL5</accession>
<dbReference type="AlphaFoldDB" id="A0A1V8NRL5"/>
<organism evidence="1 2">
    <name type="scientific">Citrobacter braakii</name>
    <dbReference type="NCBI Taxonomy" id="57706"/>
    <lineage>
        <taxon>Bacteria</taxon>
        <taxon>Pseudomonadati</taxon>
        <taxon>Pseudomonadota</taxon>
        <taxon>Gammaproteobacteria</taxon>
        <taxon>Enterobacterales</taxon>
        <taxon>Enterobacteriaceae</taxon>
        <taxon>Citrobacter</taxon>
        <taxon>Citrobacter freundii complex</taxon>
    </lineage>
</organism>
<comment type="caution">
    <text evidence="1">The sequence shown here is derived from an EMBL/GenBank/DDBJ whole genome shotgun (WGS) entry which is preliminary data.</text>
</comment>
<evidence type="ECO:0008006" key="3">
    <source>
        <dbReference type="Google" id="ProtNLM"/>
    </source>
</evidence>
<proteinExistence type="predicted"/>
<dbReference type="Pfam" id="PF01724">
    <property type="entry name" value="DUF29"/>
    <property type="match status" value="1"/>
</dbReference>
<dbReference type="PANTHER" id="PTHR34235">
    <property type="entry name" value="SLR1203 PROTEIN-RELATED"/>
    <property type="match status" value="1"/>
</dbReference>
<evidence type="ECO:0000313" key="1">
    <source>
        <dbReference type="EMBL" id="OQM39060.1"/>
    </source>
</evidence>
<sequence length="143" mass="17062">MNTRYETDFYGWTQEQARLLRSGQLAELDTQNLLEEIEAMGTSAENELESRLEVLFIHLLKWKFQSERQGRSWKLTIEEQRRKIERRLKKSPSLKHKLPDILEDAYGDAVIGAERETNIRRNVFPDNCPWTFEQLMNPDFYPE</sequence>